<organism evidence="14 15">
    <name type="scientific">Penstemon smallii</name>
    <dbReference type="NCBI Taxonomy" id="265156"/>
    <lineage>
        <taxon>Eukaryota</taxon>
        <taxon>Viridiplantae</taxon>
        <taxon>Streptophyta</taxon>
        <taxon>Embryophyta</taxon>
        <taxon>Tracheophyta</taxon>
        <taxon>Spermatophyta</taxon>
        <taxon>Magnoliopsida</taxon>
        <taxon>eudicotyledons</taxon>
        <taxon>Gunneridae</taxon>
        <taxon>Pentapetalae</taxon>
        <taxon>asterids</taxon>
        <taxon>lamiids</taxon>
        <taxon>Lamiales</taxon>
        <taxon>Plantaginaceae</taxon>
        <taxon>Cheloneae</taxon>
        <taxon>Penstemon</taxon>
    </lineage>
</organism>
<comment type="similarity">
    <text evidence="10">Belongs to the RING-type zinc finger family. ATL subfamily.</text>
</comment>
<evidence type="ECO:0000256" key="2">
    <source>
        <dbReference type="ARBA" id="ARBA00004167"/>
    </source>
</evidence>
<comment type="caution">
    <text evidence="14">The sequence shown here is derived from an EMBL/GenBank/DDBJ whole genome shotgun (WGS) entry which is preliminary data.</text>
</comment>
<evidence type="ECO:0000256" key="4">
    <source>
        <dbReference type="ARBA" id="ARBA00022679"/>
    </source>
</evidence>
<keyword evidence="7" id="KW-0862">Zinc</keyword>
<evidence type="ECO:0000256" key="5">
    <source>
        <dbReference type="ARBA" id="ARBA00022692"/>
    </source>
</evidence>
<keyword evidence="15" id="KW-1185">Reference proteome</keyword>
<feature type="transmembrane region" description="Helical" evidence="12">
    <location>
        <begin position="59"/>
        <end position="83"/>
    </location>
</feature>
<comment type="catalytic activity">
    <reaction evidence="1">
        <text>S-ubiquitinyl-[E2 ubiquitin-conjugating enzyme]-L-cysteine + [acceptor protein]-L-lysine = [E2 ubiquitin-conjugating enzyme]-L-cysteine + N(6)-ubiquitinyl-[acceptor protein]-L-lysine.</text>
        <dbReference type="EC" id="2.3.2.27"/>
    </reaction>
</comment>
<dbReference type="Gene3D" id="3.30.40.10">
    <property type="entry name" value="Zinc/RING finger domain, C3HC4 (zinc finger)"/>
    <property type="match status" value="1"/>
</dbReference>
<evidence type="ECO:0000256" key="11">
    <source>
        <dbReference type="PROSITE-ProRule" id="PRU00175"/>
    </source>
</evidence>
<evidence type="ECO:0000256" key="8">
    <source>
        <dbReference type="ARBA" id="ARBA00022989"/>
    </source>
</evidence>
<comment type="subcellular location">
    <subcellularLocation>
        <location evidence="2">Membrane</location>
        <topology evidence="2">Single-pass membrane protein</topology>
    </subcellularLocation>
</comment>
<evidence type="ECO:0000256" key="9">
    <source>
        <dbReference type="ARBA" id="ARBA00023136"/>
    </source>
</evidence>
<dbReference type="Pfam" id="PF13639">
    <property type="entry name" value="zf-RING_2"/>
    <property type="match status" value="1"/>
</dbReference>
<name>A0ABD3TY91_9LAMI</name>
<dbReference type="InterPro" id="IPR001841">
    <property type="entry name" value="Znf_RING"/>
</dbReference>
<keyword evidence="8 12" id="KW-1133">Transmembrane helix</keyword>
<dbReference type="GO" id="GO:0008270">
    <property type="term" value="F:zinc ion binding"/>
    <property type="evidence" value="ECO:0007669"/>
    <property type="project" value="UniProtKB-KW"/>
</dbReference>
<dbReference type="InterPro" id="IPR044602">
    <property type="entry name" value="ATL10/ATL72-79-like"/>
</dbReference>
<dbReference type="GO" id="GO:0016020">
    <property type="term" value="C:membrane"/>
    <property type="evidence" value="ECO:0007669"/>
    <property type="project" value="UniProtKB-SubCell"/>
</dbReference>
<reference evidence="14 15" key="1">
    <citation type="submission" date="2024-12" db="EMBL/GenBank/DDBJ databases">
        <title>The unique morphological basis and parallel evolutionary history of personate flowers in Penstemon.</title>
        <authorList>
            <person name="Depatie T.H."/>
            <person name="Wessinger C.A."/>
        </authorList>
    </citation>
    <scope>NUCLEOTIDE SEQUENCE [LARGE SCALE GENOMIC DNA]</scope>
    <source>
        <strain evidence="14">WTNN_2</strain>
        <tissue evidence="14">Leaf</tissue>
    </source>
</reference>
<dbReference type="SMART" id="SM00184">
    <property type="entry name" value="RING"/>
    <property type="match status" value="1"/>
</dbReference>
<keyword evidence="5 12" id="KW-0812">Transmembrane</keyword>
<keyword evidence="6" id="KW-0479">Metal-binding</keyword>
<dbReference type="CDD" id="cd16461">
    <property type="entry name" value="RING-H2_EL5-like"/>
    <property type="match status" value="1"/>
</dbReference>
<dbReference type="InterPro" id="IPR013083">
    <property type="entry name" value="Znf_RING/FYVE/PHD"/>
</dbReference>
<dbReference type="AlphaFoldDB" id="A0ABD3TY91"/>
<dbReference type="Proteomes" id="UP001634393">
    <property type="component" value="Unassembled WGS sequence"/>
</dbReference>
<evidence type="ECO:0000313" key="15">
    <source>
        <dbReference type="Proteomes" id="UP001634393"/>
    </source>
</evidence>
<dbReference type="PANTHER" id="PTHR46905">
    <property type="entry name" value="RING-H2 FINGER PROTEIN ATL78"/>
    <property type="match status" value="1"/>
</dbReference>
<evidence type="ECO:0000313" key="14">
    <source>
        <dbReference type="EMBL" id="KAL3841258.1"/>
    </source>
</evidence>
<evidence type="ECO:0000259" key="13">
    <source>
        <dbReference type="PROSITE" id="PS50089"/>
    </source>
</evidence>
<dbReference type="PROSITE" id="PS50089">
    <property type="entry name" value="ZF_RING_2"/>
    <property type="match status" value="1"/>
</dbReference>
<evidence type="ECO:0000256" key="1">
    <source>
        <dbReference type="ARBA" id="ARBA00000900"/>
    </source>
</evidence>
<gene>
    <name evidence="14" type="ORF">ACJIZ3_025849</name>
</gene>
<evidence type="ECO:0000256" key="6">
    <source>
        <dbReference type="ARBA" id="ARBA00022723"/>
    </source>
</evidence>
<evidence type="ECO:0000256" key="7">
    <source>
        <dbReference type="ARBA" id="ARBA00022833"/>
    </source>
</evidence>
<keyword evidence="9 12" id="KW-0472">Membrane</keyword>
<dbReference type="SUPFAM" id="SSF57850">
    <property type="entry name" value="RING/U-box"/>
    <property type="match status" value="1"/>
</dbReference>
<evidence type="ECO:0000256" key="10">
    <source>
        <dbReference type="ARBA" id="ARBA00024209"/>
    </source>
</evidence>
<evidence type="ECO:0000256" key="12">
    <source>
        <dbReference type="SAM" id="Phobius"/>
    </source>
</evidence>
<proteinExistence type="inferred from homology"/>
<dbReference type="EC" id="2.3.2.27" evidence="3"/>
<evidence type="ECO:0000256" key="3">
    <source>
        <dbReference type="ARBA" id="ARBA00012483"/>
    </source>
</evidence>
<sequence>MRKLPSSAVAMAEFNIHLSPPSTTSTLAAPPPSPSMKCDARKCPWSPYTNSNDFKVNTALILVVLFCTLICALAFNSAIRYIIRMRCRRRQLGQNAEDQKSELEEAEFPTLIYSEEELKNLKGADAECIICLSDFEIGERIRILEKCNHGFHLMCIQKWLVSHSSCPTCRTNYTVQSDAVSAP</sequence>
<keyword evidence="4" id="KW-0808">Transferase</keyword>
<dbReference type="PANTHER" id="PTHR46905:SF1">
    <property type="entry name" value="RING-TYPE E3 UBIQUITIN TRANSFERASE"/>
    <property type="match status" value="1"/>
</dbReference>
<protein>
    <recommendedName>
        <fullName evidence="3">RING-type E3 ubiquitin transferase</fullName>
        <ecNumber evidence="3">2.3.2.27</ecNumber>
    </recommendedName>
</protein>
<accession>A0ABD3TY91</accession>
<feature type="domain" description="RING-type" evidence="13">
    <location>
        <begin position="128"/>
        <end position="170"/>
    </location>
</feature>
<keyword evidence="11" id="KW-0863">Zinc-finger</keyword>
<dbReference type="EMBL" id="JBJXBP010000003">
    <property type="protein sequence ID" value="KAL3841258.1"/>
    <property type="molecule type" value="Genomic_DNA"/>
</dbReference>
<dbReference type="GO" id="GO:0061630">
    <property type="term" value="F:ubiquitin protein ligase activity"/>
    <property type="evidence" value="ECO:0007669"/>
    <property type="project" value="UniProtKB-EC"/>
</dbReference>